<gene>
    <name evidence="1" type="ORF">BB215W447A_1037</name>
</gene>
<dbReference type="RefSeq" id="WP_106641412.1">
    <property type="nucleotide sequence ID" value="NZ_CP021558.1"/>
</dbReference>
<reference evidence="1 2" key="1">
    <citation type="submission" date="2017-05" db="EMBL/GenBank/DDBJ databases">
        <title>Comparative genomics and methylome analysis of the gut commensal Bifidobacterium breve.</title>
        <authorList>
            <person name="Bottacini F."/>
            <person name="Morrissey R."/>
            <person name="Roberts R.J."/>
            <person name="James K."/>
            <person name="van Breen J."/>
            <person name="Egan M."/>
            <person name="Lambert J."/>
            <person name="van Limpt K."/>
            <person name="Stanton C."/>
            <person name="Knol J."/>
            <person name="O' Connell Motherway M."/>
            <person name="van Sinderen D."/>
        </authorList>
    </citation>
    <scope>NUCLEOTIDE SEQUENCE [LARGE SCALE GENOMIC DNA]</scope>
    <source>
        <strain evidence="1 2">215W447a</strain>
    </source>
</reference>
<dbReference type="EMBL" id="CP021558">
    <property type="protein sequence ID" value="AUE03055.1"/>
    <property type="molecule type" value="Genomic_DNA"/>
</dbReference>
<evidence type="ECO:0000313" key="1">
    <source>
        <dbReference type="EMBL" id="AUE03055.1"/>
    </source>
</evidence>
<dbReference type="Proteomes" id="UP000232491">
    <property type="component" value="Chromosome"/>
</dbReference>
<dbReference type="AlphaFoldDB" id="A0A2K9BWD4"/>
<protein>
    <submittedName>
        <fullName evidence="1">Uncharacterized protein</fullName>
    </submittedName>
</protein>
<name>A0A2K9BWD4_BIFBR</name>
<proteinExistence type="predicted"/>
<accession>A0A2K9BWD4</accession>
<sequence length="123" mass="13529">MANMLTEDEVRRLADSRLNMAASKDMVAGTGQITTFNQLGARLGMTFNAANDKPDGWWLPRDKSQPAMIAEFKASDKDITTAKCVDELRKNVRAAFERQNHICPACGKAFADVEEGEADHIVA</sequence>
<organism evidence="1 2">
    <name type="scientific">Bifidobacterium breve</name>
    <dbReference type="NCBI Taxonomy" id="1685"/>
    <lineage>
        <taxon>Bacteria</taxon>
        <taxon>Bacillati</taxon>
        <taxon>Actinomycetota</taxon>
        <taxon>Actinomycetes</taxon>
        <taxon>Bifidobacteriales</taxon>
        <taxon>Bifidobacteriaceae</taxon>
        <taxon>Bifidobacterium</taxon>
    </lineage>
</organism>
<evidence type="ECO:0000313" key="2">
    <source>
        <dbReference type="Proteomes" id="UP000232491"/>
    </source>
</evidence>